<protein>
    <submittedName>
        <fullName evidence="2">Uncharacterized protein</fullName>
    </submittedName>
</protein>
<gene>
    <name evidence="2" type="ORF">G6011_04878</name>
</gene>
<evidence type="ECO:0000256" key="1">
    <source>
        <dbReference type="SAM" id="MobiDB-lite"/>
    </source>
</evidence>
<organism evidence="2 3">
    <name type="scientific">Alternaria panax</name>
    <dbReference type="NCBI Taxonomy" id="48097"/>
    <lineage>
        <taxon>Eukaryota</taxon>
        <taxon>Fungi</taxon>
        <taxon>Dikarya</taxon>
        <taxon>Ascomycota</taxon>
        <taxon>Pezizomycotina</taxon>
        <taxon>Dothideomycetes</taxon>
        <taxon>Pleosporomycetidae</taxon>
        <taxon>Pleosporales</taxon>
        <taxon>Pleosporineae</taxon>
        <taxon>Pleosporaceae</taxon>
        <taxon>Alternaria</taxon>
        <taxon>Alternaria sect. Panax</taxon>
    </lineage>
</organism>
<name>A0AAD4NUK0_9PLEO</name>
<proteinExistence type="predicted"/>
<feature type="compositionally biased region" description="Polar residues" evidence="1">
    <location>
        <begin position="19"/>
        <end position="31"/>
    </location>
</feature>
<accession>A0AAD4NUK0</accession>
<keyword evidence="3" id="KW-1185">Reference proteome</keyword>
<dbReference type="Proteomes" id="UP001199106">
    <property type="component" value="Unassembled WGS sequence"/>
</dbReference>
<feature type="compositionally biased region" description="Polar residues" evidence="1">
    <location>
        <begin position="38"/>
        <end position="47"/>
    </location>
</feature>
<dbReference type="AlphaFoldDB" id="A0AAD4NUK0"/>
<feature type="region of interest" description="Disordered" evidence="1">
    <location>
        <begin position="1"/>
        <end position="79"/>
    </location>
</feature>
<reference evidence="2" key="1">
    <citation type="submission" date="2021-07" db="EMBL/GenBank/DDBJ databases">
        <title>Genome Resource of American Ginseng Black Spot Pathogen Alternaria panax.</title>
        <authorList>
            <person name="Qiu C."/>
            <person name="Wang W."/>
            <person name="Liu Z."/>
        </authorList>
    </citation>
    <scope>NUCLEOTIDE SEQUENCE</scope>
    <source>
        <strain evidence="2">BNCC115425</strain>
    </source>
</reference>
<sequence>MSGNNNVEGWRKVTGIGTGQNWGAPTQNSTKGRVWGTEMSQSVNGRNPSPPKGLNAAAQSFTPGGDKPKNVMHAKLVKR</sequence>
<evidence type="ECO:0000313" key="2">
    <source>
        <dbReference type="EMBL" id="KAG9194843.1"/>
    </source>
</evidence>
<comment type="caution">
    <text evidence="2">The sequence shown here is derived from an EMBL/GenBank/DDBJ whole genome shotgun (WGS) entry which is preliminary data.</text>
</comment>
<evidence type="ECO:0000313" key="3">
    <source>
        <dbReference type="Proteomes" id="UP001199106"/>
    </source>
</evidence>
<dbReference type="EMBL" id="JAANER010000002">
    <property type="protein sequence ID" value="KAG9194843.1"/>
    <property type="molecule type" value="Genomic_DNA"/>
</dbReference>
<feature type="compositionally biased region" description="Basic residues" evidence="1">
    <location>
        <begin position="70"/>
        <end position="79"/>
    </location>
</feature>